<evidence type="ECO:0000256" key="1">
    <source>
        <dbReference type="SAM" id="Phobius"/>
    </source>
</evidence>
<keyword evidence="1" id="KW-0472">Membrane</keyword>
<name>A0A927GEB9_9BACT</name>
<evidence type="ECO:0000313" key="3">
    <source>
        <dbReference type="Proteomes" id="UP000653797"/>
    </source>
</evidence>
<keyword evidence="1" id="KW-0812">Transmembrane</keyword>
<organism evidence="2 3">
    <name type="scientific">Spirosoma validum</name>
    <dbReference type="NCBI Taxonomy" id="2771355"/>
    <lineage>
        <taxon>Bacteria</taxon>
        <taxon>Pseudomonadati</taxon>
        <taxon>Bacteroidota</taxon>
        <taxon>Cytophagia</taxon>
        <taxon>Cytophagales</taxon>
        <taxon>Cytophagaceae</taxon>
        <taxon>Spirosoma</taxon>
    </lineage>
</organism>
<dbReference type="Proteomes" id="UP000653797">
    <property type="component" value="Unassembled WGS sequence"/>
</dbReference>
<evidence type="ECO:0000313" key="2">
    <source>
        <dbReference type="EMBL" id="MBD2754481.1"/>
    </source>
</evidence>
<keyword evidence="1" id="KW-1133">Transmembrane helix</keyword>
<sequence length="375" mass="44892">MQIYEGEEYTKNYLAAIVVTGFFSMLLYYMRRFFFSYNGLSILILILLAFYYCFSYSFTRGSASLFFKCSVVSVIIFLLMYLPQNTEYKNRIYNVVIITLSFGFINNFYNDILFLTNWNHDQYRYKERIPNNQLDRSKTYDIYPNITSISYFNNLNYQPRPIFQSYSAYTPRLDSLNSYFISEKKVDNIIFHTSLNNVSWGNTIDERYFLFEEPLTKIEILEKYTIKDKINKSLFITEKRKKNINIKFKLIDRRFCTLGSVINLDLINPDKLYFFTAKFKYSNKAKAISLLYKLPYISVELIKDHNSKIRFNTVSDLLSHQCVLNKYCSNYYDYFSLFEESKFKSLENVKAIKFYSNQRGYINDFEFTIFEASLF</sequence>
<feature type="transmembrane region" description="Helical" evidence="1">
    <location>
        <begin position="37"/>
        <end position="59"/>
    </location>
</feature>
<feature type="transmembrane region" description="Helical" evidence="1">
    <location>
        <begin position="12"/>
        <end position="30"/>
    </location>
</feature>
<comment type="caution">
    <text evidence="2">The sequence shown here is derived from an EMBL/GenBank/DDBJ whole genome shotgun (WGS) entry which is preliminary data.</text>
</comment>
<gene>
    <name evidence="2" type="ORF">IC230_16355</name>
</gene>
<reference evidence="2" key="1">
    <citation type="submission" date="2020-09" db="EMBL/GenBank/DDBJ databases">
        <authorList>
            <person name="Kim M.K."/>
        </authorList>
    </citation>
    <scope>NUCLEOTIDE SEQUENCE</scope>
    <source>
        <strain evidence="2">BT704</strain>
    </source>
</reference>
<dbReference type="EMBL" id="JACXAA010000005">
    <property type="protein sequence ID" value="MBD2754481.1"/>
    <property type="molecule type" value="Genomic_DNA"/>
</dbReference>
<feature type="transmembrane region" description="Helical" evidence="1">
    <location>
        <begin position="65"/>
        <end position="83"/>
    </location>
</feature>
<keyword evidence="3" id="KW-1185">Reference proteome</keyword>
<feature type="transmembrane region" description="Helical" evidence="1">
    <location>
        <begin position="92"/>
        <end position="109"/>
    </location>
</feature>
<accession>A0A927GEB9</accession>
<protein>
    <submittedName>
        <fullName evidence="2">Uncharacterized protein</fullName>
    </submittedName>
</protein>
<dbReference type="AlphaFoldDB" id="A0A927GEB9"/>
<proteinExistence type="predicted"/>